<sequence length="251" mass="29007">MHTVQVKRLHLLLTVKDSAANIPKNLEARRRLQFFANSLFMDMPRAKPVSEMIPFCVFTPYYSETVLFSKSELKVENEDGISTLFYLQKIYPGNVSKLSEEHNMVTECHLDEWENFLERIKSTADAVEDDDSLELRFWASYRGQTLARTGLPDSKMDRNLRGMMYYRRALVLQSYLEKRYLGGIEDGYSVSDYISTQGYELSPEARAQADIKFTYVVSCQIYGQQKQKGAPEAADILLLMQRLVFLVNSFL</sequence>
<dbReference type="InterPro" id="IPR003440">
    <property type="entry name" value="Glyco_trans_48_dom"/>
</dbReference>
<evidence type="ECO:0000313" key="3">
    <source>
        <dbReference type="Proteomes" id="UP000734854"/>
    </source>
</evidence>
<feature type="domain" description="Glycosyl transferase 48" evidence="1">
    <location>
        <begin position="22"/>
        <end position="238"/>
    </location>
</feature>
<dbReference type="GO" id="GO:0003843">
    <property type="term" value="F:1,3-beta-D-glucan synthase activity"/>
    <property type="evidence" value="ECO:0007669"/>
    <property type="project" value="InterPro"/>
</dbReference>
<protein>
    <recommendedName>
        <fullName evidence="1">Glycosyl transferase 48 domain-containing protein</fullName>
    </recommendedName>
</protein>
<name>A0A8J5GV20_ZINOF</name>
<dbReference type="PANTHER" id="PTHR12741">
    <property type="entry name" value="LYST-INTERACTING PROTEIN LIP5 DOPAMINE RESPONSIVE PROTEIN DRG-1"/>
    <property type="match status" value="1"/>
</dbReference>
<organism evidence="2 3">
    <name type="scientific">Zingiber officinale</name>
    <name type="common">Ginger</name>
    <name type="synonym">Amomum zingiber</name>
    <dbReference type="NCBI Taxonomy" id="94328"/>
    <lineage>
        <taxon>Eukaryota</taxon>
        <taxon>Viridiplantae</taxon>
        <taxon>Streptophyta</taxon>
        <taxon>Embryophyta</taxon>
        <taxon>Tracheophyta</taxon>
        <taxon>Spermatophyta</taxon>
        <taxon>Magnoliopsida</taxon>
        <taxon>Liliopsida</taxon>
        <taxon>Zingiberales</taxon>
        <taxon>Zingiberaceae</taxon>
        <taxon>Zingiber</taxon>
    </lineage>
</organism>
<comment type="caution">
    <text evidence="2">The sequence shown here is derived from an EMBL/GenBank/DDBJ whole genome shotgun (WGS) entry which is preliminary data.</text>
</comment>
<reference evidence="2 3" key="1">
    <citation type="submission" date="2020-08" db="EMBL/GenBank/DDBJ databases">
        <title>Plant Genome Project.</title>
        <authorList>
            <person name="Zhang R.-G."/>
        </authorList>
    </citation>
    <scope>NUCLEOTIDE SEQUENCE [LARGE SCALE GENOMIC DNA]</scope>
    <source>
        <tissue evidence="2">Rhizome</tissue>
    </source>
</reference>
<dbReference type="GO" id="GO:0005886">
    <property type="term" value="C:plasma membrane"/>
    <property type="evidence" value="ECO:0007669"/>
    <property type="project" value="TreeGrafter"/>
</dbReference>
<evidence type="ECO:0000313" key="2">
    <source>
        <dbReference type="EMBL" id="KAG6506859.1"/>
    </source>
</evidence>
<dbReference type="PANTHER" id="PTHR12741:SF67">
    <property type="entry name" value="CALLOSE SYNTHASE 10"/>
    <property type="match status" value="1"/>
</dbReference>
<dbReference type="AlphaFoldDB" id="A0A8J5GV20"/>
<keyword evidence="3" id="KW-1185">Reference proteome</keyword>
<dbReference type="EMBL" id="JACMSC010000009">
    <property type="protein sequence ID" value="KAG6506859.1"/>
    <property type="molecule type" value="Genomic_DNA"/>
</dbReference>
<dbReference type="Proteomes" id="UP000734854">
    <property type="component" value="Unassembled WGS sequence"/>
</dbReference>
<proteinExistence type="predicted"/>
<accession>A0A8J5GV20</accession>
<dbReference type="GO" id="GO:0006075">
    <property type="term" value="P:(1-&gt;3)-beta-D-glucan biosynthetic process"/>
    <property type="evidence" value="ECO:0007669"/>
    <property type="project" value="InterPro"/>
</dbReference>
<dbReference type="Pfam" id="PF02364">
    <property type="entry name" value="Glucan_synthase"/>
    <property type="match status" value="1"/>
</dbReference>
<gene>
    <name evidence="2" type="ORF">ZIOFF_032191</name>
</gene>
<evidence type="ECO:0000259" key="1">
    <source>
        <dbReference type="Pfam" id="PF02364"/>
    </source>
</evidence>
<dbReference type="GO" id="GO:0000148">
    <property type="term" value="C:1,3-beta-D-glucan synthase complex"/>
    <property type="evidence" value="ECO:0007669"/>
    <property type="project" value="InterPro"/>
</dbReference>